<sequence length="707" mass="76875">MDSSITLVHQFSKENTERSSLPSYEPVPRSDYDLYEHQGHDYQNQGQEYHPDDYQLEAKPWTRRKAFWITIIIATVAIVLAVVLPVVLVANKKHSGEVPTQSAQPTPTNKPNTLTVGGDGSTVTLANGSTFTYHNKFGGYWVDDPTNPFIDNAQPNSWTPPLNQSWNWGNDRIMGINLGGWLALEPFISPQVFQKYPEAVDEYTLSVAMAADTANGGLDQIEQHYDTFITEQDIAQIAGAGLNFVRLALPFWAVGTWPGEPYLGGKGWPYALKAMGWCRKYGLRMILDFHAVPGSQNGFNHSGKLSSISFLHGNMGYANAQRALSYIRTITEFISQKEYQNVVVGFGILNEPILDVIGIDNLLSFYLEAHDVIRNITGYGEGNGPYIFIHDSFDPKAWTGALAGVDRMGLELHEYFSFGGVNVDPLDVPAADGQPGGNWPLQACKIWGPLVNDGREGFGITITGEYTASPTDCGLFVIGVGLPSQNPDCAKNVDWQNFDNATKAGIQNFVKASADALKDTFFWTWKIGPDQDGNIGAPMWSYQLGLENGWIPEDPRTSDGKCSALGFDQTYFTGPYQPWQTGATTTTVAASSRTQYSWPPPTILDAQVPFSLLPSYTNTGSIVTLPVATFTSAPNSVTAGVNGWFDDNDKTPDITTVAGCSYPDEYIASFTVTPTAPCTGTGVAAAPTVPPAPAHIGPAVPTSVVTI</sequence>
<evidence type="ECO:0000256" key="7">
    <source>
        <dbReference type="ARBA" id="ARBA00022989"/>
    </source>
</evidence>
<feature type="compositionally biased region" description="Polar residues" evidence="16">
    <location>
        <begin position="98"/>
        <end position="118"/>
    </location>
</feature>
<evidence type="ECO:0000256" key="8">
    <source>
        <dbReference type="ARBA" id="ARBA00023136"/>
    </source>
</evidence>
<evidence type="ECO:0000256" key="9">
    <source>
        <dbReference type="ARBA" id="ARBA00023180"/>
    </source>
</evidence>
<keyword evidence="8 17" id="KW-0472">Membrane</keyword>
<dbReference type="GO" id="GO:0071555">
    <property type="term" value="P:cell wall organization"/>
    <property type="evidence" value="ECO:0007669"/>
    <property type="project" value="UniProtKB-KW"/>
</dbReference>
<keyword evidence="7 17" id="KW-1133">Transmembrane helix</keyword>
<dbReference type="GO" id="GO:0005576">
    <property type="term" value="C:extracellular region"/>
    <property type="evidence" value="ECO:0007669"/>
    <property type="project" value="TreeGrafter"/>
</dbReference>
<dbReference type="Pfam" id="PF00150">
    <property type="entry name" value="Cellulase"/>
    <property type="match status" value="1"/>
</dbReference>
<evidence type="ECO:0000259" key="18">
    <source>
        <dbReference type="Pfam" id="PF00150"/>
    </source>
</evidence>
<dbReference type="GO" id="GO:0004338">
    <property type="term" value="F:glucan exo-1,3-beta-glucosidase activity"/>
    <property type="evidence" value="ECO:0007669"/>
    <property type="project" value="UniProtKB-EC"/>
</dbReference>
<evidence type="ECO:0000256" key="1">
    <source>
        <dbReference type="ARBA" id="ARBA00004401"/>
    </source>
</evidence>
<name>A0A8H7F648_AGABI</name>
<accession>A0A8H7F648</accession>
<keyword evidence="3" id="KW-1003">Cell membrane</keyword>
<protein>
    <recommendedName>
        <fullName evidence="14">glucan 1,3-beta-glucosidase</fullName>
        <ecNumber evidence="14">3.2.1.58</ecNumber>
    </recommendedName>
    <alternativeName>
        <fullName evidence="15">Exo-1,3-beta-glucanase D</fullName>
    </alternativeName>
</protein>
<feature type="transmembrane region" description="Helical" evidence="17">
    <location>
        <begin position="66"/>
        <end position="90"/>
    </location>
</feature>
<proteinExistence type="inferred from homology"/>
<dbReference type="GO" id="GO:0005886">
    <property type="term" value="C:plasma membrane"/>
    <property type="evidence" value="ECO:0007669"/>
    <property type="project" value="UniProtKB-SubCell"/>
</dbReference>
<evidence type="ECO:0000256" key="14">
    <source>
        <dbReference type="ARBA" id="ARBA00038929"/>
    </source>
</evidence>
<comment type="subcellular location">
    <subcellularLocation>
        <location evidence="1">Cell membrane</location>
        <topology evidence="1">Single-pass type II membrane protein</topology>
    </subcellularLocation>
</comment>
<dbReference type="GO" id="GO:0009986">
    <property type="term" value="C:cell surface"/>
    <property type="evidence" value="ECO:0007669"/>
    <property type="project" value="TreeGrafter"/>
</dbReference>
<evidence type="ECO:0000256" key="10">
    <source>
        <dbReference type="ARBA" id="ARBA00023295"/>
    </source>
</evidence>
<dbReference type="GO" id="GO:0009251">
    <property type="term" value="P:glucan catabolic process"/>
    <property type="evidence" value="ECO:0007669"/>
    <property type="project" value="TreeGrafter"/>
</dbReference>
<evidence type="ECO:0000256" key="5">
    <source>
        <dbReference type="ARBA" id="ARBA00022801"/>
    </source>
</evidence>
<keyword evidence="9" id="KW-0325">Glycoprotein</keyword>
<evidence type="ECO:0000256" key="4">
    <source>
        <dbReference type="ARBA" id="ARBA00022692"/>
    </source>
</evidence>
<dbReference type="PANTHER" id="PTHR31297">
    <property type="entry name" value="GLUCAN ENDO-1,6-BETA-GLUCOSIDASE B"/>
    <property type="match status" value="1"/>
</dbReference>
<dbReference type="Gene3D" id="3.20.20.80">
    <property type="entry name" value="Glycosidases"/>
    <property type="match status" value="1"/>
</dbReference>
<comment type="catalytic activity">
    <reaction evidence="12">
        <text>Successive hydrolysis of beta-D-glucose units from the non-reducing ends of (1-&gt;3)-beta-D-glucans, releasing alpha-glucose.</text>
        <dbReference type="EC" id="3.2.1.58"/>
    </reaction>
</comment>
<comment type="function">
    <text evidence="13">Glucosidase involved in the degradation of cellulosic biomass. Active on lichenan.</text>
</comment>
<dbReference type="SUPFAM" id="SSF51445">
    <property type="entry name" value="(Trans)glycosidases"/>
    <property type="match status" value="1"/>
</dbReference>
<evidence type="ECO:0000256" key="6">
    <source>
        <dbReference type="ARBA" id="ARBA00022968"/>
    </source>
</evidence>
<dbReference type="InterPro" id="IPR050386">
    <property type="entry name" value="Glycosyl_hydrolase_5"/>
</dbReference>
<evidence type="ECO:0000256" key="13">
    <source>
        <dbReference type="ARBA" id="ARBA00037126"/>
    </source>
</evidence>
<feature type="domain" description="Glycoside hydrolase family 5" evidence="18">
    <location>
        <begin position="214"/>
        <end position="379"/>
    </location>
</feature>
<keyword evidence="11" id="KW-0961">Cell wall biogenesis/degradation</keyword>
<dbReference type="EC" id="3.2.1.58" evidence="14"/>
<evidence type="ECO:0000256" key="3">
    <source>
        <dbReference type="ARBA" id="ARBA00022475"/>
    </source>
</evidence>
<dbReference type="AlphaFoldDB" id="A0A8H7F648"/>
<evidence type="ECO:0000256" key="16">
    <source>
        <dbReference type="SAM" id="MobiDB-lite"/>
    </source>
</evidence>
<evidence type="ECO:0000313" key="20">
    <source>
        <dbReference type="Proteomes" id="UP000629468"/>
    </source>
</evidence>
<evidence type="ECO:0000256" key="12">
    <source>
        <dbReference type="ARBA" id="ARBA00036824"/>
    </source>
</evidence>
<keyword evidence="5" id="KW-0378">Hydrolase</keyword>
<evidence type="ECO:0000256" key="11">
    <source>
        <dbReference type="ARBA" id="ARBA00023316"/>
    </source>
</evidence>
<evidence type="ECO:0000313" key="19">
    <source>
        <dbReference type="EMBL" id="KAF7778410.1"/>
    </source>
</evidence>
<dbReference type="PANTHER" id="PTHR31297:SF34">
    <property type="entry name" value="GLUCAN 1,3-BETA-GLUCOSIDASE 2"/>
    <property type="match status" value="1"/>
</dbReference>
<gene>
    <name evidence="19" type="ORF">Agabi119p4_2755</name>
</gene>
<keyword evidence="10" id="KW-0326">Glycosidase</keyword>
<keyword evidence="4 17" id="KW-0812">Transmembrane</keyword>
<keyword evidence="6" id="KW-0735">Signal-anchor</keyword>
<comment type="similarity">
    <text evidence="2">Belongs to the glycosyl hydrolase 5 (cellulase A) family.</text>
</comment>
<dbReference type="PROSITE" id="PS00659">
    <property type="entry name" value="GLYCOSYL_HYDROL_F5"/>
    <property type="match status" value="1"/>
</dbReference>
<feature type="region of interest" description="Disordered" evidence="16">
    <location>
        <begin position="95"/>
        <end position="118"/>
    </location>
</feature>
<evidence type="ECO:0000256" key="15">
    <source>
        <dbReference type="ARBA" id="ARBA00041260"/>
    </source>
</evidence>
<evidence type="ECO:0000256" key="17">
    <source>
        <dbReference type="SAM" id="Phobius"/>
    </source>
</evidence>
<dbReference type="InterPro" id="IPR018087">
    <property type="entry name" value="Glyco_hydro_5_CS"/>
</dbReference>
<comment type="caution">
    <text evidence="19">The sequence shown here is derived from an EMBL/GenBank/DDBJ whole genome shotgun (WGS) entry which is preliminary data.</text>
</comment>
<reference evidence="19 20" key="1">
    <citation type="journal article" name="Sci. Rep.">
        <title>Telomere-to-telomere assembled and centromere annotated genomes of the two main subspecies of the button mushroom Agaricus bisporus reveal especially polymorphic chromosome ends.</title>
        <authorList>
            <person name="Sonnenberg A.S.M."/>
            <person name="Sedaghat-Telgerd N."/>
            <person name="Lavrijssen B."/>
            <person name="Ohm R.A."/>
            <person name="Hendrickx P.M."/>
            <person name="Scholtmeijer K."/>
            <person name="Baars J.J.P."/>
            <person name="van Peer A."/>
        </authorList>
    </citation>
    <scope>NUCLEOTIDE SEQUENCE [LARGE SCALE GENOMIC DNA]</scope>
    <source>
        <strain evidence="19 20">H119_p4</strain>
    </source>
</reference>
<evidence type="ECO:0000256" key="2">
    <source>
        <dbReference type="ARBA" id="ARBA00005641"/>
    </source>
</evidence>
<dbReference type="Proteomes" id="UP000629468">
    <property type="component" value="Unassembled WGS sequence"/>
</dbReference>
<dbReference type="InterPro" id="IPR017853">
    <property type="entry name" value="GH"/>
</dbReference>
<dbReference type="InterPro" id="IPR001547">
    <property type="entry name" value="Glyco_hydro_5"/>
</dbReference>
<dbReference type="EMBL" id="JABXXO010000004">
    <property type="protein sequence ID" value="KAF7778410.1"/>
    <property type="molecule type" value="Genomic_DNA"/>
</dbReference>
<organism evidence="19 20">
    <name type="scientific">Agaricus bisporus var. burnettii</name>
    <dbReference type="NCBI Taxonomy" id="192524"/>
    <lineage>
        <taxon>Eukaryota</taxon>
        <taxon>Fungi</taxon>
        <taxon>Dikarya</taxon>
        <taxon>Basidiomycota</taxon>
        <taxon>Agaricomycotina</taxon>
        <taxon>Agaricomycetes</taxon>
        <taxon>Agaricomycetidae</taxon>
        <taxon>Agaricales</taxon>
        <taxon>Agaricineae</taxon>
        <taxon>Agaricaceae</taxon>
        <taxon>Agaricus</taxon>
    </lineage>
</organism>